<dbReference type="InterPro" id="IPR003156">
    <property type="entry name" value="DHHA1_dom"/>
</dbReference>
<dbReference type="GO" id="GO:0008270">
    <property type="term" value="F:zinc ion binding"/>
    <property type="evidence" value="ECO:0007669"/>
    <property type="project" value="UniProtKB-UniRule"/>
</dbReference>
<dbReference type="AlphaFoldDB" id="A0A5C6C2U0"/>
<feature type="binding site" evidence="11">
    <location>
        <position position="564"/>
    </location>
    <ligand>
        <name>Zn(2+)</name>
        <dbReference type="ChEBI" id="CHEBI:29105"/>
    </ligand>
</feature>
<dbReference type="SUPFAM" id="SSF50447">
    <property type="entry name" value="Translation proteins"/>
    <property type="match status" value="1"/>
</dbReference>
<dbReference type="GO" id="GO:0005829">
    <property type="term" value="C:cytosol"/>
    <property type="evidence" value="ECO:0007669"/>
    <property type="project" value="TreeGrafter"/>
</dbReference>
<feature type="binding site" evidence="11">
    <location>
        <position position="568"/>
    </location>
    <ligand>
        <name>Zn(2+)</name>
        <dbReference type="ChEBI" id="CHEBI:29105"/>
    </ligand>
</feature>
<dbReference type="GO" id="GO:0004813">
    <property type="term" value="F:alanine-tRNA ligase activity"/>
    <property type="evidence" value="ECO:0007669"/>
    <property type="project" value="UniProtKB-UniRule"/>
</dbReference>
<keyword evidence="8 11" id="KW-0694">RNA-binding</keyword>
<reference evidence="14 15" key="1">
    <citation type="journal article" date="2020" name="Antonie Van Leeuwenhoek">
        <title>Rhodopirellula heiligendammensis sp. nov., Rhodopirellula pilleata sp. nov., and Rhodopirellula solitaria sp. nov. isolated from natural or artificial marine surfaces in Northern Germany and California, USA, and emended description of the genus Rhodopirellula.</title>
        <authorList>
            <person name="Kallscheuer N."/>
            <person name="Wiegand S."/>
            <person name="Jogler M."/>
            <person name="Boedeker C."/>
            <person name="Peeters S.H."/>
            <person name="Rast P."/>
            <person name="Heuer A."/>
            <person name="Jetten M.S.M."/>
            <person name="Rohde M."/>
            <person name="Jogler C."/>
        </authorList>
    </citation>
    <scope>NUCLEOTIDE SEQUENCE [LARGE SCALE GENOMIC DNA]</scope>
    <source>
        <strain evidence="14 15">Poly21</strain>
    </source>
</reference>
<comment type="caution">
    <text evidence="14">The sequence shown here is derived from an EMBL/GenBank/DDBJ whole genome shotgun (WGS) entry which is preliminary data.</text>
</comment>
<evidence type="ECO:0000256" key="11">
    <source>
        <dbReference type="HAMAP-Rule" id="MF_00036"/>
    </source>
</evidence>
<dbReference type="GO" id="GO:0005524">
    <property type="term" value="F:ATP binding"/>
    <property type="evidence" value="ECO:0007669"/>
    <property type="project" value="UniProtKB-UniRule"/>
</dbReference>
<proteinExistence type="inferred from homology"/>
<dbReference type="InterPro" id="IPR023033">
    <property type="entry name" value="Ala_tRNA_ligase_euk/bac"/>
</dbReference>
<keyword evidence="11" id="KW-0963">Cytoplasm</keyword>
<dbReference type="InterPro" id="IPR012947">
    <property type="entry name" value="tRNA_SAD"/>
</dbReference>
<keyword evidence="2 11" id="KW-0820">tRNA-binding</keyword>
<dbReference type="InterPro" id="IPR050058">
    <property type="entry name" value="Ala-tRNA_ligase"/>
</dbReference>
<evidence type="ECO:0000256" key="4">
    <source>
        <dbReference type="ARBA" id="ARBA00022723"/>
    </source>
</evidence>
<keyword evidence="15" id="KW-1185">Reference proteome</keyword>
<evidence type="ECO:0000256" key="1">
    <source>
        <dbReference type="ARBA" id="ARBA00008226"/>
    </source>
</evidence>
<dbReference type="InterPro" id="IPR009000">
    <property type="entry name" value="Transl_B-barrel_sf"/>
</dbReference>
<dbReference type="RefSeq" id="WP_146405490.1">
    <property type="nucleotide sequence ID" value="NZ_SJPU01000001.1"/>
</dbReference>
<dbReference type="FunFam" id="3.30.980.10:FF:000004">
    <property type="entry name" value="Alanine--tRNA ligase, cytoplasmic"/>
    <property type="match status" value="1"/>
</dbReference>
<dbReference type="NCBIfam" id="TIGR00344">
    <property type="entry name" value="alaS"/>
    <property type="match status" value="1"/>
</dbReference>
<evidence type="ECO:0000256" key="5">
    <source>
        <dbReference type="ARBA" id="ARBA00022741"/>
    </source>
</evidence>
<dbReference type="PROSITE" id="PS50860">
    <property type="entry name" value="AA_TRNA_LIGASE_II_ALA"/>
    <property type="match status" value="1"/>
</dbReference>
<dbReference type="EMBL" id="SJPU01000001">
    <property type="protein sequence ID" value="TWU18438.1"/>
    <property type="molecule type" value="Genomic_DNA"/>
</dbReference>
<dbReference type="FunFam" id="3.10.310.40:FF:000001">
    <property type="entry name" value="Alanine--tRNA ligase"/>
    <property type="match status" value="1"/>
</dbReference>
<dbReference type="GO" id="GO:0002161">
    <property type="term" value="F:aminoacyl-tRNA deacylase activity"/>
    <property type="evidence" value="ECO:0007669"/>
    <property type="project" value="TreeGrafter"/>
</dbReference>
<dbReference type="Gene3D" id="3.30.54.20">
    <property type="match status" value="1"/>
</dbReference>
<dbReference type="GO" id="GO:0006419">
    <property type="term" value="P:alanyl-tRNA aminoacylation"/>
    <property type="evidence" value="ECO:0007669"/>
    <property type="project" value="UniProtKB-UniRule"/>
</dbReference>
<dbReference type="PANTHER" id="PTHR11777">
    <property type="entry name" value="ALANYL-TRNA SYNTHETASE"/>
    <property type="match status" value="1"/>
</dbReference>
<dbReference type="Pfam" id="PF02272">
    <property type="entry name" value="DHHA1"/>
    <property type="match status" value="1"/>
</dbReference>
<dbReference type="EC" id="6.1.1.7" evidence="11"/>
<evidence type="ECO:0000256" key="9">
    <source>
        <dbReference type="ARBA" id="ARBA00022917"/>
    </source>
</evidence>
<keyword evidence="7 11" id="KW-0067">ATP-binding</keyword>
<dbReference type="FunFam" id="3.30.54.20:FF:000001">
    <property type="entry name" value="Alanine--tRNA ligase"/>
    <property type="match status" value="1"/>
</dbReference>
<dbReference type="HAMAP" id="MF_00036_B">
    <property type="entry name" value="Ala_tRNA_synth_B"/>
    <property type="match status" value="1"/>
</dbReference>
<dbReference type="CDD" id="cd00673">
    <property type="entry name" value="AlaRS_core"/>
    <property type="match status" value="1"/>
</dbReference>
<name>A0A5C6C2U0_9BACT</name>
<dbReference type="InterPro" id="IPR018163">
    <property type="entry name" value="Thr/Ala-tRNA-synth_IIc_edit"/>
</dbReference>
<dbReference type="InterPro" id="IPR018164">
    <property type="entry name" value="Ala-tRNA-synth_IIc_N"/>
</dbReference>
<dbReference type="FunFam" id="2.40.30.130:FF:000001">
    <property type="entry name" value="Alanine--tRNA ligase"/>
    <property type="match status" value="1"/>
</dbReference>
<keyword evidence="3 11" id="KW-0436">Ligase</keyword>
<evidence type="ECO:0000256" key="6">
    <source>
        <dbReference type="ARBA" id="ARBA00022833"/>
    </source>
</evidence>
<dbReference type="SUPFAM" id="SSF101353">
    <property type="entry name" value="Putative anticodon-binding domain of alanyl-tRNA synthetase (AlaRS)"/>
    <property type="match status" value="1"/>
</dbReference>
<dbReference type="Gene3D" id="2.40.30.130">
    <property type="match status" value="1"/>
</dbReference>
<dbReference type="SUPFAM" id="SSF55681">
    <property type="entry name" value="Class II aaRS and biotin synthetases"/>
    <property type="match status" value="1"/>
</dbReference>
<comment type="subcellular location">
    <subcellularLocation>
        <location evidence="11">Cytoplasm</location>
    </subcellularLocation>
</comment>
<feature type="domain" description="Alanyl-transfer RNA synthetases family profile" evidence="13">
    <location>
        <begin position="1"/>
        <end position="709"/>
    </location>
</feature>
<feature type="binding site" evidence="11">
    <location>
        <position position="670"/>
    </location>
    <ligand>
        <name>Zn(2+)</name>
        <dbReference type="ChEBI" id="CHEBI:29105"/>
    </ligand>
</feature>
<dbReference type="Gene3D" id="3.10.310.40">
    <property type="match status" value="1"/>
</dbReference>
<protein>
    <recommendedName>
        <fullName evidence="11">Alanine--tRNA ligase</fullName>
        <ecNumber evidence="11">6.1.1.7</ecNumber>
    </recommendedName>
    <alternativeName>
        <fullName evidence="11">Alanyl-tRNA synthetase</fullName>
        <shortName evidence="11">AlaRS</shortName>
    </alternativeName>
</protein>
<feature type="binding site" evidence="11">
    <location>
        <position position="666"/>
    </location>
    <ligand>
        <name>Zn(2+)</name>
        <dbReference type="ChEBI" id="CHEBI:29105"/>
    </ligand>
</feature>
<evidence type="ECO:0000259" key="13">
    <source>
        <dbReference type="PROSITE" id="PS50860"/>
    </source>
</evidence>
<dbReference type="SUPFAM" id="SSF55186">
    <property type="entry name" value="ThrRS/AlaRS common domain"/>
    <property type="match status" value="1"/>
</dbReference>
<evidence type="ECO:0000256" key="8">
    <source>
        <dbReference type="ARBA" id="ARBA00022884"/>
    </source>
</evidence>
<accession>A0A5C6C2U0</accession>
<evidence type="ECO:0000256" key="3">
    <source>
        <dbReference type="ARBA" id="ARBA00022598"/>
    </source>
</evidence>
<keyword evidence="9 11" id="KW-0648">Protein biosynthesis</keyword>
<keyword evidence="5 11" id="KW-0547">Nucleotide-binding</keyword>
<dbReference type="Pfam" id="PF07973">
    <property type="entry name" value="tRNA_SAD"/>
    <property type="match status" value="1"/>
</dbReference>
<dbReference type="PANTHER" id="PTHR11777:SF9">
    <property type="entry name" value="ALANINE--TRNA LIGASE, CYTOPLASMIC"/>
    <property type="match status" value="1"/>
</dbReference>
<evidence type="ECO:0000256" key="10">
    <source>
        <dbReference type="ARBA" id="ARBA00023146"/>
    </source>
</evidence>
<dbReference type="Proteomes" id="UP000319908">
    <property type="component" value="Unassembled WGS sequence"/>
</dbReference>
<gene>
    <name evidence="11 14" type="primary">alaS</name>
    <name evidence="14" type="ORF">Poly21_06000</name>
</gene>
<dbReference type="InterPro" id="IPR018165">
    <property type="entry name" value="Ala-tRNA-synth_IIc_core"/>
</dbReference>
<comment type="cofactor">
    <cofactor evidence="11">
        <name>Zn(2+)</name>
        <dbReference type="ChEBI" id="CHEBI:29105"/>
    </cofactor>
    <text evidence="11">Binds 1 zinc ion per subunit.</text>
</comment>
<feature type="region of interest" description="Disordered" evidence="12">
    <location>
        <begin position="908"/>
        <end position="929"/>
    </location>
</feature>
<comment type="function">
    <text evidence="11">Catalyzes the attachment of alanine to tRNA(Ala) in a two-step reaction: alanine is first activated by ATP to form Ala-AMP and then transferred to the acceptor end of tRNA(Ala). Also edits incorrectly charged Ser-tRNA(Ala) and Gly-tRNA(Ala) via its editing domain.</text>
</comment>
<comment type="similarity">
    <text evidence="1 11">Belongs to the class-II aminoacyl-tRNA synthetase family.</text>
</comment>
<comment type="catalytic activity">
    <reaction evidence="11">
        <text>tRNA(Ala) + L-alanine + ATP = L-alanyl-tRNA(Ala) + AMP + diphosphate</text>
        <dbReference type="Rhea" id="RHEA:12540"/>
        <dbReference type="Rhea" id="RHEA-COMP:9657"/>
        <dbReference type="Rhea" id="RHEA-COMP:9923"/>
        <dbReference type="ChEBI" id="CHEBI:30616"/>
        <dbReference type="ChEBI" id="CHEBI:33019"/>
        <dbReference type="ChEBI" id="CHEBI:57972"/>
        <dbReference type="ChEBI" id="CHEBI:78442"/>
        <dbReference type="ChEBI" id="CHEBI:78497"/>
        <dbReference type="ChEBI" id="CHEBI:456215"/>
        <dbReference type="EC" id="6.1.1.7"/>
    </reaction>
</comment>
<dbReference type="OrthoDB" id="9803884at2"/>
<evidence type="ECO:0000313" key="14">
    <source>
        <dbReference type="EMBL" id="TWU18438.1"/>
    </source>
</evidence>
<evidence type="ECO:0000313" key="15">
    <source>
        <dbReference type="Proteomes" id="UP000319908"/>
    </source>
</evidence>
<dbReference type="Gene3D" id="3.30.980.10">
    <property type="entry name" value="Threonyl-trna Synthetase, Chain A, domain 2"/>
    <property type="match status" value="1"/>
</dbReference>
<sequence>MKTDELREKYLEFFETKGCVRQPSDVLVPAWDPSVLFTPAGMNQFKDHFLGKVKLDYTRATTCQKCLRTGDIDNVGRTAFHHTFFEMLGNFSFGDYFKPEAIAWAWEFLTDKKWLGIAPDRLTVTIYKDDDEAYQIWNESIGLPGSRIARMEEDENFWPASAPSEGPDGVCGPCSEIYYKLDDGSEVEIWNLVFTQFNRLGVPPNNLHPLPSKNIDTGMGLERTASVLQGVPTNFHIDSLFPIVEAAAEVCGVKYEYGSDHGRRLRRITDHARAAVFAIHENVYPGPKDARSVIRRLIRRAVLDGYQMNLREPFLYQLTSAVADASKAAYPELGQTTQRVSEAIESEERAFFSTIDGGMKRIGNLFDGMRAESSVMVPGADAADLLTTYGVPPELVQTLAAEQNFTFDWSGFEQAMEEHAGVSDGGQRVLFQTGPLETLKEALRETPFVGYESTEASAIVKGIITGDGKSKGDEGQLLSHLDRPGDAVHRLVLDHSPFYGESGGQVGDTGVIENEHFTFEVIDTQRHASLIVHLGKLTRGKLSEGETCVAKVDVDNRTALARAHSATHVLHHALHNHVGRHAEQQGSKVEPDRLRFDFTNPKAIPDDTLVQIEQDVLAHVAQSEPIRWDTVSLETARKAGAMMLFGEKYPDPCRMVSMGEFSRELCGGTHLTNTADIGAFELVVEESVSTGTRRIEALTGQRAKEHREQTQRLLDQVADRLGCQASYAAAATEALIEDVRSLKKELAAGKAAEHSAEFQFDPRASKASMTDTSNYNAVRAAVRALTRRLNVAIDDVTDRLDALLADRSRLVSELQEVTTGDNLTADDLIASGVSIGDTLLVVADTPGANANVMRGWIDQIRKKSKGPTAVLLGAAQGDKVVLVGGLSRELVDRGLKAGRWVGDTAKVVGGGGGGRDDMAQAGGKDPQKLPQAIEQARQSMTEQLRGG</sequence>
<dbReference type="InterPro" id="IPR045864">
    <property type="entry name" value="aa-tRNA-synth_II/BPL/LPL"/>
</dbReference>
<evidence type="ECO:0000256" key="7">
    <source>
        <dbReference type="ARBA" id="ARBA00022840"/>
    </source>
</evidence>
<dbReference type="PRINTS" id="PR00980">
    <property type="entry name" value="TRNASYNTHALA"/>
</dbReference>
<keyword evidence="6 11" id="KW-0862">Zinc</keyword>
<evidence type="ECO:0000256" key="12">
    <source>
        <dbReference type="SAM" id="MobiDB-lite"/>
    </source>
</evidence>
<organism evidence="14 15">
    <name type="scientific">Allorhodopirellula heiligendammensis</name>
    <dbReference type="NCBI Taxonomy" id="2714739"/>
    <lineage>
        <taxon>Bacteria</taxon>
        <taxon>Pseudomonadati</taxon>
        <taxon>Planctomycetota</taxon>
        <taxon>Planctomycetia</taxon>
        <taxon>Pirellulales</taxon>
        <taxon>Pirellulaceae</taxon>
        <taxon>Allorhodopirellula</taxon>
    </lineage>
</organism>
<dbReference type="InterPro" id="IPR002318">
    <property type="entry name" value="Ala-tRNA-lgiase_IIc"/>
</dbReference>
<evidence type="ECO:0000256" key="2">
    <source>
        <dbReference type="ARBA" id="ARBA00022555"/>
    </source>
</evidence>
<dbReference type="Gene3D" id="3.30.930.10">
    <property type="entry name" value="Bira Bifunctional Protein, Domain 2"/>
    <property type="match status" value="1"/>
</dbReference>
<keyword evidence="4 11" id="KW-0479">Metal-binding</keyword>
<comment type="domain">
    <text evidence="11">Consists of three domains; the N-terminal catalytic domain, the editing domain and the C-terminal C-Ala domain. The editing domain removes incorrectly charged amino acids, while the C-Ala domain, along with tRNA(Ala), serves as a bridge to cooperatively bring together the editing and aminoacylation centers thus stimulating deacylation of misacylated tRNAs.</text>
</comment>
<dbReference type="GO" id="GO:0000049">
    <property type="term" value="F:tRNA binding"/>
    <property type="evidence" value="ECO:0007669"/>
    <property type="project" value="UniProtKB-KW"/>
</dbReference>
<dbReference type="SMART" id="SM00863">
    <property type="entry name" value="tRNA_SAD"/>
    <property type="match status" value="1"/>
</dbReference>
<dbReference type="Pfam" id="PF01411">
    <property type="entry name" value="tRNA-synt_2c"/>
    <property type="match status" value="1"/>
</dbReference>
<keyword evidence="10 11" id="KW-0030">Aminoacyl-tRNA synthetase</keyword>
<dbReference type="InterPro" id="IPR018162">
    <property type="entry name" value="Ala-tRNA-ligase_IIc_anticod-bd"/>
</dbReference>